<sequence length="738" mass="85978">MRVLCMLFLLFSSLQSLAEWGTSESELGDSIIRQAIAKNNYHRNLDLKASAYLKNSLILDRAPKRFLGKNVRELLKLRSSNKQVLYLHEAISDIYFYGSSTIKEEIKSYKNYGPYKKAWQFNRAADLLLDFNKDYIELEGFSAKKYVSPIAKNALKYYKFIYERSFDDENGNNFYVIRIFPRSFIEPGFYGYLYINSSTMQISSLSLNLGDNGGISLINSLTISQNLIKIDSFYYPSKTTIHYYGKNFGFAYSGTCMATYSYFSKNAAEDDIFKKHEVLIIEKPNRKSDKILESKRTLYLTSLEAEAYHYQDSLKEKQGEKKYLDSLDKLNISQRLYPLLFNSFKIQNSYREYTLSFDPIAPALFYNTVEGPGIAYGVRFTKYKDVDGSYYSIRPEIRYGFKNKEFNSDLAFNWLYSPFKRGIINISLGSTYRDLNPNGSLSSVNNSLNTLLFEQNFMKLFRKQYVSFSSGRELSNGLYFSGGLELSRNISVSNMFDYSLRNIRNRNFTSNNPFDKDDNGKLFPDHTTFRLSGTLVYTFNHSYITNEGIKMYELPRAPRLILSYKKGIPNFLGSETKWDYIEFEAQQEKLNLGLWGYSSFSISTGKFFNQKVNYFPDWKHFGGNMALIFNPGLKNFHLLDYYAYSTEREFIEGHWEHDYNAKFLGSIPLIRKLKLQELTGAAFLTQPYKGIYYELYLGIKRMGARLDYAFSFDNDGFLNHGFKFSFKLQNPFKKLDHY</sequence>
<dbReference type="EMBL" id="CP002545">
    <property type="protein sequence ID" value="ADY54196.1"/>
    <property type="molecule type" value="Genomic_DNA"/>
</dbReference>
<dbReference type="eggNOG" id="COG1470">
    <property type="taxonomic scope" value="Bacteria"/>
</dbReference>
<gene>
    <name evidence="2" type="ordered locus">Pedsa_3667</name>
</gene>
<reference evidence="3" key="2">
    <citation type="submission" date="2011-02" db="EMBL/GenBank/DDBJ databases">
        <title>The complete genome of Pedobacter saltans DSM 12145.</title>
        <authorList>
            <consortium name="US DOE Joint Genome Institute (JGI-PGF)"/>
            <person name="Lucas S."/>
            <person name="Copeland A."/>
            <person name="Lapidus A."/>
            <person name="Bruce D."/>
            <person name="Goodwin L."/>
            <person name="Pitluck S."/>
            <person name="Kyrpides N."/>
            <person name="Mavromatis K."/>
            <person name="Pagani I."/>
            <person name="Ivanova N."/>
            <person name="Ovchinnikova G."/>
            <person name="Lu M."/>
            <person name="Detter J.C."/>
            <person name="Han C."/>
            <person name="Land M."/>
            <person name="Hauser L."/>
            <person name="Markowitz V."/>
            <person name="Cheng J.-F."/>
            <person name="Hugenholtz P."/>
            <person name="Woyke T."/>
            <person name="Wu D."/>
            <person name="Tindall B."/>
            <person name="Pomrenke H.G."/>
            <person name="Brambilla E."/>
            <person name="Klenk H.-P."/>
            <person name="Eisen J.A."/>
        </authorList>
    </citation>
    <scope>NUCLEOTIDE SEQUENCE [LARGE SCALE GENOMIC DNA]</scope>
    <source>
        <strain evidence="3">ATCC 51119 / DSM 12145 / JCM 21818 / LMG 10337 / NBRC 100064 / NCIMB 13643</strain>
    </source>
</reference>
<dbReference type="Pfam" id="PF18939">
    <property type="entry name" value="DUF5686"/>
    <property type="match status" value="1"/>
</dbReference>
<dbReference type="HOGENOM" id="CLU_015931_0_0_10"/>
<evidence type="ECO:0000256" key="1">
    <source>
        <dbReference type="SAM" id="SignalP"/>
    </source>
</evidence>
<evidence type="ECO:0000313" key="2">
    <source>
        <dbReference type="EMBL" id="ADY54196.1"/>
    </source>
</evidence>
<feature type="signal peptide" evidence="1">
    <location>
        <begin position="1"/>
        <end position="18"/>
    </location>
</feature>
<keyword evidence="1" id="KW-0732">Signal</keyword>
<dbReference type="Proteomes" id="UP000000310">
    <property type="component" value="Chromosome"/>
</dbReference>
<evidence type="ECO:0000313" key="3">
    <source>
        <dbReference type="Proteomes" id="UP000000310"/>
    </source>
</evidence>
<name>F0S5M2_PSESL</name>
<protein>
    <submittedName>
        <fullName evidence="2">Uncharacterized protein</fullName>
    </submittedName>
</protein>
<dbReference type="AlphaFoldDB" id="F0S5M2"/>
<proteinExistence type="predicted"/>
<reference evidence="2 3" key="1">
    <citation type="journal article" date="2011" name="Stand. Genomic Sci.">
        <title>Complete genome sequence of the gliding, heparinolytic Pedobacter saltans type strain (113).</title>
        <authorList>
            <person name="Liolios K."/>
            <person name="Sikorski J."/>
            <person name="Lu M."/>
            <person name="Nolan M."/>
            <person name="Lapidus A."/>
            <person name="Lucas S."/>
            <person name="Hammon N."/>
            <person name="Deshpande S."/>
            <person name="Cheng J.F."/>
            <person name="Tapia R."/>
            <person name="Han C."/>
            <person name="Goodwin L."/>
            <person name="Pitluck S."/>
            <person name="Huntemann M."/>
            <person name="Ivanova N."/>
            <person name="Pagani I."/>
            <person name="Mavromatis K."/>
            <person name="Ovchinikova G."/>
            <person name="Pati A."/>
            <person name="Chen A."/>
            <person name="Palaniappan K."/>
            <person name="Land M."/>
            <person name="Hauser L."/>
            <person name="Brambilla E.M."/>
            <person name="Kotsyurbenko O."/>
            <person name="Rohde M."/>
            <person name="Tindall B.J."/>
            <person name="Abt B."/>
            <person name="Goker M."/>
            <person name="Detter J.C."/>
            <person name="Woyke T."/>
            <person name="Bristow J."/>
            <person name="Eisen J.A."/>
            <person name="Markowitz V."/>
            <person name="Hugenholtz P."/>
            <person name="Klenk H.P."/>
            <person name="Kyrpides N.C."/>
        </authorList>
    </citation>
    <scope>NUCLEOTIDE SEQUENCE [LARGE SCALE GENOMIC DNA]</scope>
    <source>
        <strain evidence="3">ATCC 51119 / DSM 12145 / JCM 21818 / LMG 10337 / NBRC 100064 / NCIMB 13643</strain>
    </source>
</reference>
<dbReference type="OrthoDB" id="983143at2"/>
<dbReference type="RefSeq" id="WP_013634679.1">
    <property type="nucleotide sequence ID" value="NC_015177.1"/>
</dbReference>
<dbReference type="InterPro" id="IPR043741">
    <property type="entry name" value="DUF5686"/>
</dbReference>
<accession>F0S5M2</accession>
<dbReference type="KEGG" id="psn:Pedsa_3667"/>
<dbReference type="STRING" id="762903.Pedsa_3667"/>
<feature type="chain" id="PRO_5003255929" evidence="1">
    <location>
        <begin position="19"/>
        <end position="738"/>
    </location>
</feature>
<keyword evidence="3" id="KW-1185">Reference proteome</keyword>
<organism evidence="2 3">
    <name type="scientific">Pseudopedobacter saltans (strain ATCC 51119 / DSM 12145 / JCM 21818 / CCUG 39354 / LMG 10337 / NBRC 100064 / NCIMB 13643)</name>
    <name type="common">Pedobacter saltans</name>
    <dbReference type="NCBI Taxonomy" id="762903"/>
    <lineage>
        <taxon>Bacteria</taxon>
        <taxon>Pseudomonadati</taxon>
        <taxon>Bacteroidota</taxon>
        <taxon>Sphingobacteriia</taxon>
        <taxon>Sphingobacteriales</taxon>
        <taxon>Sphingobacteriaceae</taxon>
        <taxon>Pseudopedobacter</taxon>
    </lineage>
</organism>